<feature type="disulfide bond" evidence="12">
    <location>
        <begin position="412"/>
        <end position="424"/>
    </location>
</feature>
<dbReference type="SUPFAM" id="SSF57196">
    <property type="entry name" value="EGF/Laminin"/>
    <property type="match status" value="3"/>
</dbReference>
<feature type="domain" description="EGF-like" evidence="14">
    <location>
        <begin position="280"/>
        <end position="318"/>
    </location>
</feature>
<dbReference type="Gene3D" id="2.10.25.10">
    <property type="entry name" value="Laminin"/>
    <property type="match status" value="3"/>
</dbReference>
<dbReference type="GO" id="GO:0004930">
    <property type="term" value="F:G protein-coupled receptor activity"/>
    <property type="evidence" value="ECO:0007669"/>
    <property type="project" value="InterPro"/>
</dbReference>
<keyword evidence="2" id="KW-0217">Developmental protein</keyword>
<feature type="disulfide bond" evidence="11">
    <location>
        <begin position="83"/>
        <end position="100"/>
    </location>
</feature>
<keyword evidence="8 11" id="KW-1015">Disulfide bond</keyword>
<evidence type="ECO:0000259" key="15">
    <source>
        <dbReference type="PROSITE" id="PS50027"/>
    </source>
</evidence>
<dbReference type="SMART" id="SM00179">
    <property type="entry name" value="EGF_CA"/>
    <property type="match status" value="2"/>
</dbReference>
<dbReference type="Pfam" id="PF00053">
    <property type="entry name" value="EGF_laminin"/>
    <property type="match status" value="1"/>
</dbReference>
<evidence type="ECO:0000256" key="11">
    <source>
        <dbReference type="PROSITE-ProRule" id="PRU00076"/>
    </source>
</evidence>
<dbReference type="SMART" id="SM00008">
    <property type="entry name" value="HormR"/>
    <property type="match status" value="1"/>
</dbReference>
<keyword evidence="7" id="KW-0472">Membrane</keyword>
<dbReference type="Pfam" id="PF02793">
    <property type="entry name" value="HRM"/>
    <property type="match status" value="1"/>
</dbReference>
<name>A0A8B7Z8U4_ACAPL</name>
<comment type="caution">
    <text evidence="11">Lacks conserved residue(s) required for the propagation of feature annotation.</text>
</comment>
<dbReference type="FunFam" id="2.10.25.10:FF:000011">
    <property type="entry name" value="Cadherin EGF LAG seven-pass G-type receptor"/>
    <property type="match status" value="1"/>
</dbReference>
<evidence type="ECO:0000256" key="12">
    <source>
        <dbReference type="PROSITE-ProRule" id="PRU00460"/>
    </source>
</evidence>
<comment type="subcellular location">
    <subcellularLocation>
        <location evidence="1">Cell membrane</location>
        <topology evidence="1">Multi-pass membrane protein</topology>
    </subcellularLocation>
</comment>
<dbReference type="Gene3D" id="2.170.300.10">
    <property type="entry name" value="Tie2 ligand-binding domain superfamily"/>
    <property type="match status" value="1"/>
</dbReference>
<dbReference type="PROSITE" id="PS50027">
    <property type="entry name" value="EGF_LAM_2"/>
    <property type="match status" value="1"/>
</dbReference>
<dbReference type="PROSITE" id="PS00010">
    <property type="entry name" value="ASX_HYDROXYL"/>
    <property type="match status" value="1"/>
</dbReference>
<evidence type="ECO:0000256" key="1">
    <source>
        <dbReference type="ARBA" id="ARBA00004651"/>
    </source>
</evidence>
<dbReference type="PROSITE" id="PS01186">
    <property type="entry name" value="EGF_2"/>
    <property type="match status" value="1"/>
</dbReference>
<dbReference type="Gene3D" id="2.60.220.50">
    <property type="match status" value="1"/>
</dbReference>
<evidence type="ECO:0000313" key="19">
    <source>
        <dbReference type="RefSeq" id="XP_022101230.1"/>
    </source>
</evidence>
<dbReference type="PROSITE" id="PS00022">
    <property type="entry name" value="EGF_1"/>
    <property type="match status" value="3"/>
</dbReference>
<dbReference type="OrthoDB" id="26203at2759"/>
<dbReference type="InterPro" id="IPR001881">
    <property type="entry name" value="EGF-like_Ca-bd_dom"/>
</dbReference>
<keyword evidence="10 12" id="KW-0424">Laminin EGF-like domain</keyword>
<keyword evidence="3" id="KW-1003">Cell membrane</keyword>
<evidence type="ECO:0000256" key="10">
    <source>
        <dbReference type="ARBA" id="ARBA00023292"/>
    </source>
</evidence>
<dbReference type="Gene3D" id="1.25.40.610">
    <property type="match status" value="1"/>
</dbReference>
<dbReference type="PANTHER" id="PTHR12011">
    <property type="entry name" value="ADHESION G-PROTEIN COUPLED RECEPTOR"/>
    <property type="match status" value="1"/>
</dbReference>
<feature type="domain" description="GAIN-B" evidence="16">
    <location>
        <begin position="663"/>
        <end position="847"/>
    </location>
</feature>
<dbReference type="OMA" id="THIPEIF"/>
<dbReference type="CDD" id="cd00055">
    <property type="entry name" value="EGF_Lam"/>
    <property type="match status" value="1"/>
</dbReference>
<dbReference type="RefSeq" id="XP_022101230.1">
    <property type="nucleotide sequence ID" value="XM_022245538.1"/>
</dbReference>
<feature type="domain" description="EGF-like" evidence="14">
    <location>
        <begin position="73"/>
        <end position="112"/>
    </location>
</feature>
<dbReference type="PROSITE" id="PS50227">
    <property type="entry name" value="G_PROTEIN_RECEP_F2_3"/>
    <property type="match status" value="1"/>
</dbReference>
<protein>
    <submittedName>
        <fullName evidence="19">Cadherin EGF LAG seven-pass G-type receptor 2-like</fullName>
    </submittedName>
</protein>
<dbReference type="Gene3D" id="2.60.120.200">
    <property type="match status" value="1"/>
</dbReference>
<feature type="domain" description="EGF-like" evidence="14">
    <location>
        <begin position="319"/>
        <end position="356"/>
    </location>
</feature>
<evidence type="ECO:0000256" key="3">
    <source>
        <dbReference type="ARBA" id="ARBA00022475"/>
    </source>
</evidence>
<dbReference type="InterPro" id="IPR002049">
    <property type="entry name" value="LE_dom"/>
</dbReference>
<dbReference type="InterPro" id="IPR000742">
    <property type="entry name" value="EGF"/>
</dbReference>
<feature type="disulfide bond" evidence="12">
    <location>
        <begin position="433"/>
        <end position="442"/>
    </location>
</feature>
<dbReference type="PROSITE" id="PS01248">
    <property type="entry name" value="EGF_LAM_1"/>
    <property type="match status" value="1"/>
</dbReference>
<dbReference type="InterPro" id="IPR036445">
    <property type="entry name" value="GPCR_2_extracell_dom_sf"/>
</dbReference>
<dbReference type="SMART" id="SM00282">
    <property type="entry name" value="LamG"/>
    <property type="match status" value="1"/>
</dbReference>
<dbReference type="Pfam" id="PF01825">
    <property type="entry name" value="GPS"/>
    <property type="match status" value="1"/>
</dbReference>
<dbReference type="KEGG" id="aplc:110984908"/>
<evidence type="ECO:0000256" key="9">
    <source>
        <dbReference type="ARBA" id="ARBA00023180"/>
    </source>
</evidence>
<feature type="domain" description="Laminin G" evidence="13">
    <location>
        <begin position="116"/>
        <end position="278"/>
    </location>
</feature>
<dbReference type="Gene3D" id="4.10.1240.10">
    <property type="entry name" value="GPCR, family 2, extracellular hormone receptor domain"/>
    <property type="match status" value="1"/>
</dbReference>
<keyword evidence="5" id="KW-0677">Repeat</keyword>
<dbReference type="PROSITE" id="PS50025">
    <property type="entry name" value="LAM_G_DOMAIN"/>
    <property type="match status" value="1"/>
</dbReference>
<evidence type="ECO:0000256" key="7">
    <source>
        <dbReference type="ARBA" id="ARBA00023136"/>
    </source>
</evidence>
<dbReference type="InterPro" id="IPR001791">
    <property type="entry name" value="Laminin_G"/>
</dbReference>
<feature type="disulfide bond" evidence="11">
    <location>
        <begin position="308"/>
        <end position="317"/>
    </location>
</feature>
<organism evidence="18 19">
    <name type="scientific">Acanthaster planci</name>
    <name type="common">Crown-of-thorns starfish</name>
    <dbReference type="NCBI Taxonomy" id="133434"/>
    <lineage>
        <taxon>Eukaryota</taxon>
        <taxon>Metazoa</taxon>
        <taxon>Echinodermata</taxon>
        <taxon>Eleutherozoa</taxon>
        <taxon>Asterozoa</taxon>
        <taxon>Asteroidea</taxon>
        <taxon>Valvatacea</taxon>
        <taxon>Valvatida</taxon>
        <taxon>Acanthasteridae</taxon>
        <taxon>Acanthaster</taxon>
    </lineage>
</organism>
<evidence type="ECO:0000256" key="5">
    <source>
        <dbReference type="ARBA" id="ARBA00022737"/>
    </source>
</evidence>
<dbReference type="SMART" id="SM00181">
    <property type="entry name" value="EGF"/>
    <property type="match status" value="3"/>
</dbReference>
<evidence type="ECO:0000256" key="4">
    <source>
        <dbReference type="ARBA" id="ARBA00022692"/>
    </source>
</evidence>
<reference evidence="19" key="1">
    <citation type="submission" date="2025-08" db="UniProtKB">
        <authorList>
            <consortium name="RefSeq"/>
        </authorList>
    </citation>
    <scope>IDENTIFICATION</scope>
</reference>
<dbReference type="SMART" id="SM00180">
    <property type="entry name" value="EGF_Lam"/>
    <property type="match status" value="1"/>
</dbReference>
<dbReference type="CDD" id="cd00054">
    <property type="entry name" value="EGF_CA"/>
    <property type="match status" value="3"/>
</dbReference>
<dbReference type="InterPro" id="IPR000203">
    <property type="entry name" value="GPS"/>
</dbReference>
<dbReference type="CDD" id="cd00110">
    <property type="entry name" value="LamG"/>
    <property type="match status" value="1"/>
</dbReference>
<dbReference type="GO" id="GO:0005886">
    <property type="term" value="C:plasma membrane"/>
    <property type="evidence" value="ECO:0007669"/>
    <property type="project" value="UniProtKB-SubCell"/>
</dbReference>
<dbReference type="FunFam" id="4.10.1240.10:FF:000021">
    <property type="entry name" value="Cadherin EGF LAG seven-pass G-type receptor"/>
    <property type="match status" value="1"/>
</dbReference>
<keyword evidence="9" id="KW-0325">Glycoprotein</keyword>
<dbReference type="InterPro" id="IPR032471">
    <property type="entry name" value="AGRL2-4_GAIN_subdom_A"/>
</dbReference>
<dbReference type="Pfam" id="PF02210">
    <property type="entry name" value="Laminin_G_2"/>
    <property type="match status" value="1"/>
</dbReference>
<dbReference type="Pfam" id="PF16489">
    <property type="entry name" value="GAIN"/>
    <property type="match status" value="1"/>
</dbReference>
<evidence type="ECO:0000256" key="2">
    <source>
        <dbReference type="ARBA" id="ARBA00022473"/>
    </source>
</evidence>
<evidence type="ECO:0000313" key="18">
    <source>
        <dbReference type="Proteomes" id="UP000694845"/>
    </source>
</evidence>
<keyword evidence="11" id="KW-0245">EGF-like domain</keyword>
<dbReference type="PANTHER" id="PTHR12011:SF471">
    <property type="entry name" value="G-PROTEIN COUPLED RECEPTORS FAMILY 2 PROFILE 2 DOMAIN-CONTAINING PROTEIN"/>
    <property type="match status" value="1"/>
</dbReference>
<gene>
    <name evidence="19" type="primary">LOC110984908</name>
</gene>
<keyword evidence="18" id="KW-1185">Reference proteome</keyword>
<sequence length="849" mass="93558">MDHRVHSTHYHCGHTKDTTLSHVLIPTNNHDMDLHMLALTLIQRATLILDDCNAAVALHHGEQLGNYSCAASVLQGGQLNGPCLSDKGAHCVSEWDGYRCLCPDGYGGRDCREDLSDVITFQGNGLLTFKDLTSPASIPWLNRVVFRTRDFNGVLMNIQLSSSLSIHIELESGEIQYRTPTVTAKLEGVEVNDGQWHDFTAEWKNNQIVLTLDFNQHTTSVAAQDTIDGQSVSTVYVGGLVTAEDTRHGFTGCTQGLKVGDNVLSLAIAKQRNIQLGCVQVDSCSFESVSCPAASTCVDLWGKYECICNQGHYGPECTSACNLNICQHGSTCRPSSASPYGYICECSGQYYGDHCQNEVEECDDDWWGYKICGPCECDEGRGFSSDCNKTTGECYCEENYYQPVNSDSCYPCNCYPDGSYGPECDHQTGQCYCKRDVMGRVCDSCADPYAEVTLQGCKVVYDSCPKRFAEGIWWPKTKFNQVALVDCPPNSFGKASRQCSLDDNWLEPDLFRCMSEAFHALTDMIADLQKVKRLNPDLSFSVVEKVHQATLETERMYGADVNFTYNVLVLVLNHESKQEGLNVTAAIRSSFTRKVVEIASRLLDPVNKAHWAIIQRSSKGVPEVISALEAFGANIAKTAVTAITSDYTHIPEIFIVAPNIVMHHDVIVREDRNSIVIPNYEIDQWEDGIERDTTRIHIPEGVIQPKPQVDDPSMISIESIVALASYIKYNTVGELLPNQSDSSVKPSEGAVGQVINTPVISLSLYDHLATEGSTDNLLYPIILEIATLGQANTINPQCVFWDFSLFDGVGGWSTKGCSVDSFNTTHINCSCNHLTNFAVMVDNAPPVVS</sequence>
<evidence type="ECO:0000259" key="14">
    <source>
        <dbReference type="PROSITE" id="PS50026"/>
    </source>
</evidence>
<evidence type="ECO:0000259" key="13">
    <source>
        <dbReference type="PROSITE" id="PS50025"/>
    </source>
</evidence>
<keyword evidence="4" id="KW-0812">Transmembrane</keyword>
<feature type="disulfide bond" evidence="12">
    <location>
        <begin position="414"/>
        <end position="431"/>
    </location>
</feature>
<dbReference type="SUPFAM" id="SSF49899">
    <property type="entry name" value="Concanavalin A-like lectins/glucanases"/>
    <property type="match status" value="1"/>
</dbReference>
<dbReference type="InterPro" id="IPR013320">
    <property type="entry name" value="ConA-like_dom_sf"/>
</dbReference>
<dbReference type="InterPro" id="IPR057244">
    <property type="entry name" value="GAIN_B"/>
</dbReference>
<feature type="disulfide bond" evidence="11">
    <location>
        <begin position="102"/>
        <end position="111"/>
    </location>
</feature>
<dbReference type="GO" id="GO:0007189">
    <property type="term" value="P:adenylate cyclase-activating G protein-coupled receptor signaling pathway"/>
    <property type="evidence" value="ECO:0007669"/>
    <property type="project" value="TreeGrafter"/>
</dbReference>
<accession>A0A8B7Z8U4</accession>
<evidence type="ECO:0000259" key="17">
    <source>
        <dbReference type="PROSITE" id="PS50227"/>
    </source>
</evidence>
<feature type="domain" description="Laminin EGF-like" evidence="15">
    <location>
        <begin position="412"/>
        <end position="459"/>
    </location>
</feature>
<proteinExistence type="predicted"/>
<dbReference type="AlphaFoldDB" id="A0A8B7Z8U4"/>
<dbReference type="InterPro" id="IPR046338">
    <property type="entry name" value="GAIN_dom_sf"/>
</dbReference>
<dbReference type="InterPro" id="IPR001879">
    <property type="entry name" value="GPCR_2_extracellular_dom"/>
</dbReference>
<dbReference type="PROSITE" id="PS50026">
    <property type="entry name" value="EGF_3"/>
    <property type="match status" value="3"/>
</dbReference>
<feature type="disulfide bond" evidence="11">
    <location>
        <begin position="346"/>
        <end position="355"/>
    </location>
</feature>
<dbReference type="GeneID" id="110984908"/>
<dbReference type="Proteomes" id="UP000694845">
    <property type="component" value="Unplaced"/>
</dbReference>
<dbReference type="PROSITE" id="PS50221">
    <property type="entry name" value="GAIN_B"/>
    <property type="match status" value="1"/>
</dbReference>
<dbReference type="InterPro" id="IPR000152">
    <property type="entry name" value="EGF-type_Asp/Asn_hydroxyl_site"/>
</dbReference>
<keyword evidence="6" id="KW-1133">Transmembrane helix</keyword>
<evidence type="ECO:0000259" key="16">
    <source>
        <dbReference type="PROSITE" id="PS50221"/>
    </source>
</evidence>
<dbReference type="SMART" id="SM00303">
    <property type="entry name" value="GPS"/>
    <property type="match status" value="1"/>
</dbReference>
<evidence type="ECO:0000256" key="6">
    <source>
        <dbReference type="ARBA" id="ARBA00022989"/>
    </source>
</evidence>
<dbReference type="GO" id="GO:0005509">
    <property type="term" value="F:calcium ion binding"/>
    <property type="evidence" value="ECO:0007669"/>
    <property type="project" value="InterPro"/>
</dbReference>
<evidence type="ECO:0000256" key="8">
    <source>
        <dbReference type="ARBA" id="ARBA00023157"/>
    </source>
</evidence>
<feature type="domain" description="G-protein coupled receptors family 2 profile 1" evidence="17">
    <location>
        <begin position="444"/>
        <end position="517"/>
    </location>
</feature>